<dbReference type="Pfam" id="PF04135">
    <property type="entry name" value="Nop10p"/>
    <property type="match status" value="1"/>
</dbReference>
<gene>
    <name evidence="7" type="primary">nop10</name>
    <name evidence="8" type="ORF">HQQ74_06205</name>
</gene>
<evidence type="ECO:0000313" key="9">
    <source>
        <dbReference type="Proteomes" id="UP000737555"/>
    </source>
</evidence>
<dbReference type="PANTHER" id="PTHR13305:SF0">
    <property type="entry name" value="H_ACA RIBONUCLEOPROTEIN COMPLEX SUBUNIT 3"/>
    <property type="match status" value="1"/>
</dbReference>
<dbReference type="AlphaFoldDB" id="A0A8T7H5M2"/>
<evidence type="ECO:0000256" key="4">
    <source>
        <dbReference type="ARBA" id="ARBA00022517"/>
    </source>
</evidence>
<evidence type="ECO:0000313" key="8">
    <source>
        <dbReference type="EMBL" id="NQS78286.1"/>
    </source>
</evidence>
<sequence length="55" mass="6571">MSSRIRRCPYDRRYTLSLVCPVCGRPTRPAHPARFSPEDRYGSYRRVVRRWTTSP</sequence>
<keyword evidence="5 7" id="KW-0698">rRNA processing</keyword>
<dbReference type="NCBIfam" id="NF009623">
    <property type="entry name" value="PRK13130.1"/>
    <property type="match status" value="1"/>
</dbReference>
<dbReference type="HAMAP" id="MF_00803">
    <property type="entry name" value="Nop10"/>
    <property type="match status" value="1"/>
</dbReference>
<dbReference type="Gene3D" id="2.20.28.40">
    <property type="entry name" value="H/ACA ribonucleoprotein complex, subunit Nop10"/>
    <property type="match status" value="1"/>
</dbReference>
<evidence type="ECO:0000256" key="7">
    <source>
        <dbReference type="HAMAP-Rule" id="MF_00803"/>
    </source>
</evidence>
<reference evidence="8" key="1">
    <citation type="submission" date="2020-05" db="EMBL/GenBank/DDBJ databases">
        <title>The first insight into the ecology of ammonia-tolerant syntrophic propionate oxidizing bacteria.</title>
        <authorList>
            <person name="Singh A."/>
            <person name="Schnurer A."/>
            <person name="Westerholm M."/>
        </authorList>
    </citation>
    <scope>NUCLEOTIDE SEQUENCE</scope>
    <source>
        <strain evidence="8">MAG54</strain>
    </source>
</reference>
<keyword evidence="6 7" id="KW-0687">Ribonucleoprotein</keyword>
<comment type="function">
    <text evidence="1 7">Involved in ribosome biogenesis; more specifically in 18S rRNA pseudouridylation and in cleavage of pre-rRNA.</text>
</comment>
<dbReference type="Proteomes" id="UP000737555">
    <property type="component" value="Unassembled WGS sequence"/>
</dbReference>
<dbReference type="EMBL" id="JABMJE010000072">
    <property type="protein sequence ID" value="NQS78286.1"/>
    <property type="molecule type" value="Genomic_DNA"/>
</dbReference>
<dbReference type="GO" id="GO:0001522">
    <property type="term" value="P:pseudouridine synthesis"/>
    <property type="evidence" value="ECO:0007669"/>
    <property type="project" value="InterPro"/>
</dbReference>
<dbReference type="GO" id="GO:0006364">
    <property type="term" value="P:rRNA processing"/>
    <property type="evidence" value="ECO:0007669"/>
    <property type="project" value="UniProtKB-UniRule"/>
</dbReference>
<dbReference type="InterPro" id="IPR036756">
    <property type="entry name" value="H/ACA_rnp_Nop10_sf"/>
</dbReference>
<evidence type="ECO:0000256" key="2">
    <source>
        <dbReference type="ARBA" id="ARBA00009462"/>
    </source>
</evidence>
<organism evidence="8 9">
    <name type="scientific">Methanoculleus bourgensis</name>
    <dbReference type="NCBI Taxonomy" id="83986"/>
    <lineage>
        <taxon>Archaea</taxon>
        <taxon>Methanobacteriati</taxon>
        <taxon>Methanobacteriota</taxon>
        <taxon>Stenosarchaea group</taxon>
        <taxon>Methanomicrobia</taxon>
        <taxon>Methanomicrobiales</taxon>
        <taxon>Methanomicrobiaceae</taxon>
        <taxon>Methanoculleus</taxon>
    </lineage>
</organism>
<dbReference type="GeneID" id="31897915"/>
<comment type="similarity">
    <text evidence="2 7">Belongs to the NOP10 family.</text>
</comment>
<evidence type="ECO:0000256" key="1">
    <source>
        <dbReference type="ARBA" id="ARBA00002325"/>
    </source>
</evidence>
<dbReference type="InterPro" id="IPR007264">
    <property type="entry name" value="H/ACA_rnp_Nop10"/>
</dbReference>
<proteinExistence type="inferred from homology"/>
<protein>
    <recommendedName>
        <fullName evidence="3 7">Ribosome biogenesis protein Nop10</fullName>
    </recommendedName>
</protein>
<dbReference type="PANTHER" id="PTHR13305">
    <property type="entry name" value="RIBOSOME BIOGENESIS PROTEIN NOP10"/>
    <property type="match status" value="1"/>
</dbReference>
<evidence type="ECO:0000256" key="6">
    <source>
        <dbReference type="ARBA" id="ARBA00023274"/>
    </source>
</evidence>
<dbReference type="SUPFAM" id="SSF144210">
    <property type="entry name" value="Nop10-like SnoRNP"/>
    <property type="match status" value="1"/>
</dbReference>
<dbReference type="RefSeq" id="WP_082070448.1">
    <property type="nucleotide sequence ID" value="NZ_JBMHJL010000428.1"/>
</dbReference>
<dbReference type="GO" id="GO:1990904">
    <property type="term" value="C:ribonucleoprotein complex"/>
    <property type="evidence" value="ECO:0007669"/>
    <property type="project" value="UniProtKB-KW"/>
</dbReference>
<evidence type="ECO:0000256" key="5">
    <source>
        <dbReference type="ARBA" id="ARBA00022552"/>
    </source>
</evidence>
<keyword evidence="4 7" id="KW-0690">Ribosome biogenesis</keyword>
<accession>A0A8T7H5M2</accession>
<dbReference type="OrthoDB" id="7259at2157"/>
<evidence type="ECO:0000256" key="3">
    <source>
        <dbReference type="ARBA" id="ARBA00018821"/>
    </source>
</evidence>
<dbReference type="InterPro" id="IPR023532">
    <property type="entry name" value="Nop10_arc-typ"/>
</dbReference>
<dbReference type="GO" id="GO:0030515">
    <property type="term" value="F:snoRNA binding"/>
    <property type="evidence" value="ECO:0007669"/>
    <property type="project" value="InterPro"/>
</dbReference>
<comment type="caution">
    <text evidence="8">The sequence shown here is derived from an EMBL/GenBank/DDBJ whole genome shotgun (WGS) entry which is preliminary data.</text>
</comment>
<name>A0A8T7H5M2_9EURY</name>